<organism evidence="1 2">
    <name type="scientific">Paxillus rubicundulus Ve08.2h10</name>
    <dbReference type="NCBI Taxonomy" id="930991"/>
    <lineage>
        <taxon>Eukaryota</taxon>
        <taxon>Fungi</taxon>
        <taxon>Dikarya</taxon>
        <taxon>Basidiomycota</taxon>
        <taxon>Agaricomycotina</taxon>
        <taxon>Agaricomycetes</taxon>
        <taxon>Agaricomycetidae</taxon>
        <taxon>Boletales</taxon>
        <taxon>Paxilineae</taxon>
        <taxon>Paxillaceae</taxon>
        <taxon>Paxillus</taxon>
    </lineage>
</organism>
<protein>
    <submittedName>
        <fullName evidence="1">Uncharacterized protein</fullName>
    </submittedName>
</protein>
<dbReference type="Proteomes" id="UP000054538">
    <property type="component" value="Unassembled WGS sequence"/>
</dbReference>
<keyword evidence="2" id="KW-1185">Reference proteome</keyword>
<evidence type="ECO:0000313" key="2">
    <source>
        <dbReference type="Proteomes" id="UP000054538"/>
    </source>
</evidence>
<sequence length="70" mass="8100">PTYVVRKILLTSRVPDFSLDQWTNIVKGLAIDLNRVLRVHYSIKIDPKQTRDVGDVFQLSLHVPKQMKVV</sequence>
<accession>A0A0D0D046</accession>
<reference evidence="1 2" key="1">
    <citation type="submission" date="2014-04" db="EMBL/GenBank/DDBJ databases">
        <authorList>
            <consortium name="DOE Joint Genome Institute"/>
            <person name="Kuo A."/>
            <person name="Kohler A."/>
            <person name="Jargeat P."/>
            <person name="Nagy L.G."/>
            <person name="Floudas D."/>
            <person name="Copeland A."/>
            <person name="Barry K.W."/>
            <person name="Cichocki N."/>
            <person name="Veneault-Fourrey C."/>
            <person name="LaButti K."/>
            <person name="Lindquist E.A."/>
            <person name="Lipzen A."/>
            <person name="Lundell T."/>
            <person name="Morin E."/>
            <person name="Murat C."/>
            <person name="Sun H."/>
            <person name="Tunlid A."/>
            <person name="Henrissat B."/>
            <person name="Grigoriev I.V."/>
            <person name="Hibbett D.S."/>
            <person name="Martin F."/>
            <person name="Nordberg H.P."/>
            <person name="Cantor M.N."/>
            <person name="Hua S.X."/>
        </authorList>
    </citation>
    <scope>NUCLEOTIDE SEQUENCE [LARGE SCALE GENOMIC DNA]</scope>
    <source>
        <strain evidence="1 2">Ve08.2h10</strain>
    </source>
</reference>
<proteinExistence type="predicted"/>
<dbReference type="OrthoDB" id="2355984at2759"/>
<dbReference type="AlphaFoldDB" id="A0A0D0D046"/>
<dbReference type="InParanoid" id="A0A0D0D046"/>
<gene>
    <name evidence="1" type="ORF">PAXRUDRAFT_168524</name>
</gene>
<name>A0A0D0D046_9AGAM</name>
<reference evidence="2" key="2">
    <citation type="submission" date="2015-01" db="EMBL/GenBank/DDBJ databases">
        <title>Evolutionary Origins and Diversification of the Mycorrhizal Mutualists.</title>
        <authorList>
            <consortium name="DOE Joint Genome Institute"/>
            <consortium name="Mycorrhizal Genomics Consortium"/>
            <person name="Kohler A."/>
            <person name="Kuo A."/>
            <person name="Nagy L.G."/>
            <person name="Floudas D."/>
            <person name="Copeland A."/>
            <person name="Barry K.W."/>
            <person name="Cichocki N."/>
            <person name="Veneault-Fourrey C."/>
            <person name="LaButti K."/>
            <person name="Lindquist E.A."/>
            <person name="Lipzen A."/>
            <person name="Lundell T."/>
            <person name="Morin E."/>
            <person name="Murat C."/>
            <person name="Riley R."/>
            <person name="Ohm R."/>
            <person name="Sun H."/>
            <person name="Tunlid A."/>
            <person name="Henrissat B."/>
            <person name="Grigoriev I.V."/>
            <person name="Hibbett D.S."/>
            <person name="Martin F."/>
        </authorList>
    </citation>
    <scope>NUCLEOTIDE SEQUENCE [LARGE SCALE GENOMIC DNA]</scope>
    <source>
        <strain evidence="2">Ve08.2h10</strain>
    </source>
</reference>
<feature type="non-terminal residue" evidence="1">
    <location>
        <position position="1"/>
    </location>
</feature>
<dbReference type="HOGENOM" id="CLU_2764819_0_0_1"/>
<dbReference type="EMBL" id="KN827249">
    <property type="protein sequence ID" value="KIK76891.1"/>
    <property type="molecule type" value="Genomic_DNA"/>
</dbReference>
<evidence type="ECO:0000313" key="1">
    <source>
        <dbReference type="EMBL" id="KIK76891.1"/>
    </source>
</evidence>